<dbReference type="EMBL" id="JBHSCN010000002">
    <property type="protein sequence ID" value="MFC4242312.1"/>
    <property type="molecule type" value="Genomic_DNA"/>
</dbReference>
<name>A0ABV8Q2Y1_9MICO</name>
<proteinExistence type="predicted"/>
<gene>
    <name evidence="1" type="ORF">ACFOYW_02925</name>
</gene>
<evidence type="ECO:0008006" key="3">
    <source>
        <dbReference type="Google" id="ProtNLM"/>
    </source>
</evidence>
<evidence type="ECO:0000313" key="2">
    <source>
        <dbReference type="Proteomes" id="UP001595900"/>
    </source>
</evidence>
<comment type="caution">
    <text evidence="1">The sequence shown here is derived from an EMBL/GenBank/DDBJ whole genome shotgun (WGS) entry which is preliminary data.</text>
</comment>
<keyword evidence="2" id="KW-1185">Reference proteome</keyword>
<dbReference type="RefSeq" id="WP_390227132.1">
    <property type="nucleotide sequence ID" value="NZ_JBHSCN010000002.1"/>
</dbReference>
<sequence length="91" mass="10337">MKRCTLCGGRFELALFNKKVSSPDGHQNVCRECNRAQARRYYANNRAKHLAIVMERTKRSRVVAQDYVGEYLSTHPCVDCSEADVRVDGDA</sequence>
<accession>A0ABV8Q2Y1</accession>
<reference evidence="2" key="1">
    <citation type="journal article" date="2019" name="Int. J. Syst. Evol. Microbiol.">
        <title>The Global Catalogue of Microorganisms (GCM) 10K type strain sequencing project: providing services to taxonomists for standard genome sequencing and annotation.</title>
        <authorList>
            <consortium name="The Broad Institute Genomics Platform"/>
            <consortium name="The Broad Institute Genome Sequencing Center for Infectious Disease"/>
            <person name="Wu L."/>
            <person name="Ma J."/>
        </authorList>
    </citation>
    <scope>NUCLEOTIDE SEQUENCE [LARGE SCALE GENOMIC DNA]</scope>
    <source>
        <strain evidence="2">CGMCC 1.10363</strain>
    </source>
</reference>
<dbReference type="Proteomes" id="UP001595900">
    <property type="component" value="Unassembled WGS sequence"/>
</dbReference>
<organism evidence="1 2">
    <name type="scientific">Gryllotalpicola reticulitermitis</name>
    <dbReference type="NCBI Taxonomy" id="1184153"/>
    <lineage>
        <taxon>Bacteria</taxon>
        <taxon>Bacillati</taxon>
        <taxon>Actinomycetota</taxon>
        <taxon>Actinomycetes</taxon>
        <taxon>Micrococcales</taxon>
        <taxon>Microbacteriaceae</taxon>
        <taxon>Gryllotalpicola</taxon>
    </lineage>
</organism>
<protein>
    <recommendedName>
        <fullName evidence="3">HNH endonuclease</fullName>
    </recommendedName>
</protein>
<evidence type="ECO:0000313" key="1">
    <source>
        <dbReference type="EMBL" id="MFC4242312.1"/>
    </source>
</evidence>